<keyword evidence="8" id="KW-1278">Translocase</keyword>
<dbReference type="InterPro" id="IPR039421">
    <property type="entry name" value="Type_1_exporter"/>
</dbReference>
<dbReference type="PANTHER" id="PTHR24221:SF654">
    <property type="entry name" value="ATP-BINDING CASSETTE SUB-FAMILY B MEMBER 6"/>
    <property type="match status" value="1"/>
</dbReference>
<feature type="transmembrane region" description="Helical" evidence="12">
    <location>
        <begin position="59"/>
        <end position="77"/>
    </location>
</feature>
<dbReference type="AlphaFoldDB" id="A0A6S7BNR8"/>
<keyword evidence="9 12" id="KW-1133">Transmembrane helix</keyword>
<dbReference type="InterPro" id="IPR003593">
    <property type="entry name" value="AAA+_ATPase"/>
</dbReference>
<keyword evidence="16" id="KW-1185">Reference proteome</keyword>
<dbReference type="GO" id="GO:0034775">
    <property type="term" value="P:glutathione transmembrane transport"/>
    <property type="evidence" value="ECO:0007669"/>
    <property type="project" value="InterPro"/>
</dbReference>
<keyword evidence="2" id="KW-0813">Transport</keyword>
<dbReference type="GO" id="GO:0005524">
    <property type="term" value="F:ATP binding"/>
    <property type="evidence" value="ECO:0007669"/>
    <property type="project" value="UniProtKB-KW"/>
</dbReference>
<name>A0A6S7BNR8_9BURK</name>
<evidence type="ECO:0000256" key="8">
    <source>
        <dbReference type="ARBA" id="ARBA00022967"/>
    </source>
</evidence>
<evidence type="ECO:0000256" key="5">
    <source>
        <dbReference type="ARBA" id="ARBA00022692"/>
    </source>
</evidence>
<dbReference type="GO" id="GO:0140359">
    <property type="term" value="F:ABC-type transporter activity"/>
    <property type="evidence" value="ECO:0007669"/>
    <property type="project" value="InterPro"/>
</dbReference>
<feature type="transmembrane region" description="Helical" evidence="12">
    <location>
        <begin position="267"/>
        <end position="285"/>
    </location>
</feature>
<dbReference type="NCBIfam" id="TIGR02868">
    <property type="entry name" value="CydC"/>
    <property type="match status" value="1"/>
</dbReference>
<dbReference type="Pfam" id="PF00005">
    <property type="entry name" value="ABC_tran"/>
    <property type="match status" value="1"/>
</dbReference>
<dbReference type="RefSeq" id="WP_175153185.1">
    <property type="nucleotide sequence ID" value="NZ_CADIKK010000042.1"/>
</dbReference>
<keyword evidence="10" id="KW-0445">Lipid transport</keyword>
<dbReference type="CDD" id="cd18585">
    <property type="entry name" value="ABC_6TM_CydC"/>
    <property type="match status" value="1"/>
</dbReference>
<keyword evidence="3" id="KW-1003">Cell membrane</keyword>
<dbReference type="PROSITE" id="PS50893">
    <property type="entry name" value="ABC_TRANSPORTER_2"/>
    <property type="match status" value="1"/>
</dbReference>
<keyword evidence="6" id="KW-0547">Nucleotide-binding</keyword>
<evidence type="ECO:0000256" key="3">
    <source>
        <dbReference type="ARBA" id="ARBA00022475"/>
    </source>
</evidence>
<dbReference type="Gene3D" id="1.20.1560.10">
    <property type="entry name" value="ABC transporter type 1, transmembrane domain"/>
    <property type="match status" value="1"/>
</dbReference>
<feature type="transmembrane region" description="Helical" evidence="12">
    <location>
        <begin position="150"/>
        <end position="173"/>
    </location>
</feature>
<feature type="domain" description="ABC transmembrane type-1" evidence="14">
    <location>
        <begin position="37"/>
        <end position="323"/>
    </location>
</feature>
<feature type="transmembrane region" description="Helical" evidence="12">
    <location>
        <begin position="297"/>
        <end position="321"/>
    </location>
</feature>
<dbReference type="EMBL" id="CADIKK010000042">
    <property type="protein sequence ID" value="CAB3805626.1"/>
    <property type="molecule type" value="Genomic_DNA"/>
</dbReference>
<keyword evidence="11 12" id="KW-0472">Membrane</keyword>
<dbReference type="PANTHER" id="PTHR24221">
    <property type="entry name" value="ATP-BINDING CASSETTE SUB-FAMILY B"/>
    <property type="match status" value="1"/>
</dbReference>
<dbReference type="SUPFAM" id="SSF52540">
    <property type="entry name" value="P-loop containing nucleoside triphosphate hydrolases"/>
    <property type="match status" value="1"/>
</dbReference>
<evidence type="ECO:0000256" key="11">
    <source>
        <dbReference type="ARBA" id="ARBA00023136"/>
    </source>
</evidence>
<dbReference type="Gene3D" id="3.40.50.300">
    <property type="entry name" value="P-loop containing nucleotide triphosphate hydrolases"/>
    <property type="match status" value="1"/>
</dbReference>
<dbReference type="InterPro" id="IPR017871">
    <property type="entry name" value="ABC_transporter-like_CS"/>
</dbReference>
<feature type="transmembrane region" description="Helical" evidence="12">
    <location>
        <begin position="32"/>
        <end position="53"/>
    </location>
</feature>
<evidence type="ECO:0000256" key="6">
    <source>
        <dbReference type="ARBA" id="ARBA00022741"/>
    </source>
</evidence>
<dbReference type="PROSITE" id="PS50929">
    <property type="entry name" value="ABC_TM1F"/>
    <property type="match status" value="1"/>
</dbReference>
<organism evidence="15 16">
    <name type="scientific">Paraburkholderia ultramafica</name>
    <dbReference type="NCBI Taxonomy" id="1544867"/>
    <lineage>
        <taxon>Bacteria</taxon>
        <taxon>Pseudomonadati</taxon>
        <taxon>Pseudomonadota</taxon>
        <taxon>Betaproteobacteria</taxon>
        <taxon>Burkholderiales</taxon>
        <taxon>Burkholderiaceae</taxon>
        <taxon>Paraburkholderia</taxon>
    </lineage>
</organism>
<dbReference type="InterPro" id="IPR036640">
    <property type="entry name" value="ABC1_TM_sf"/>
</dbReference>
<dbReference type="SUPFAM" id="SSF90123">
    <property type="entry name" value="ABC transporter transmembrane region"/>
    <property type="match status" value="1"/>
</dbReference>
<dbReference type="InterPro" id="IPR014223">
    <property type="entry name" value="ABC_CydC/D"/>
</dbReference>
<protein>
    <submittedName>
        <fullName evidence="15">Putative ABC transporter ATP-binding/permease protein</fullName>
    </submittedName>
</protein>
<evidence type="ECO:0000256" key="7">
    <source>
        <dbReference type="ARBA" id="ARBA00022840"/>
    </source>
</evidence>
<keyword evidence="7 15" id="KW-0067">ATP-binding</keyword>
<evidence type="ECO:0000259" key="13">
    <source>
        <dbReference type="PROSITE" id="PS50893"/>
    </source>
</evidence>
<dbReference type="GO" id="GO:0006869">
    <property type="term" value="P:lipid transport"/>
    <property type="evidence" value="ECO:0007669"/>
    <property type="project" value="UniProtKB-KW"/>
</dbReference>
<gene>
    <name evidence="15" type="ORF">LMG28614_06247</name>
</gene>
<evidence type="ECO:0000313" key="16">
    <source>
        <dbReference type="Proteomes" id="UP000494365"/>
    </source>
</evidence>
<dbReference type="InterPro" id="IPR011527">
    <property type="entry name" value="ABC1_TM_dom"/>
</dbReference>
<feature type="domain" description="ABC transporter" evidence="13">
    <location>
        <begin position="356"/>
        <end position="592"/>
    </location>
</feature>
<accession>A0A6S7BNR8</accession>
<dbReference type="GO" id="GO:0045454">
    <property type="term" value="P:cell redox homeostasis"/>
    <property type="evidence" value="ECO:0007669"/>
    <property type="project" value="InterPro"/>
</dbReference>
<dbReference type="GO" id="GO:0005886">
    <property type="term" value="C:plasma membrane"/>
    <property type="evidence" value="ECO:0007669"/>
    <property type="project" value="UniProtKB-SubCell"/>
</dbReference>
<proteinExistence type="predicted"/>
<evidence type="ECO:0000256" key="12">
    <source>
        <dbReference type="SAM" id="Phobius"/>
    </source>
</evidence>
<sequence>MKPSDKPSCSSGCTAREARADLLRLLALFRPYWHWMAAGAAVSLATLLANVALMGVSGWFIASMALAGIAHVGLDYFTPAALIRACAIVRTVGRYIERLVTHEATFRLLAQLRVWFYTRIEPLAPARLQSVRGADLLSRIQTDIDSLNHIYLRVLVPVAVGAVGAFLIVAVTAAFSLPVALVLLLFLALAGVALPGLLLERAREPARAGVALRAQLRETIVDSLQGLGELRVYHGQETYARRVDLLSEQLLETQSTLSRMNGFSQGALISCASLAMWGTLLLAIPPVDSGALPRPDLAMLALLVLASFEAVLPLPLAMQMLGESLAAARRIFELVDAAPVVSDPQQPTPLPAGSDLRLRDVSLRYRDCDPWALRDVSFDLPAGHRIAVVGASGAGKSSLTNLLLRFWDYQEGSISLGGVELRECAAENVRARIAVVAQDTYLFNTTIRGNLLLARPDADQAMLEAACSGAQLHAFIASLPQGYDTEIGEAGTRLSGGQARRLAIARALLLDAPILILDEPTEGLDTVTEQALLQTVMHLMRDRSVLLITHRLSALADLVDEVLVMEEGCIVQRGTAQTLLGIDGPYRDLKRGCDGGVGNRS</sequence>
<feature type="transmembrane region" description="Helical" evidence="12">
    <location>
        <begin position="179"/>
        <end position="199"/>
    </location>
</feature>
<comment type="subcellular location">
    <subcellularLocation>
        <location evidence="1">Cell membrane</location>
        <topology evidence="1">Multi-pass membrane protein</topology>
    </subcellularLocation>
</comment>
<reference evidence="15 16" key="1">
    <citation type="submission" date="2020-04" db="EMBL/GenBank/DDBJ databases">
        <authorList>
            <person name="De Canck E."/>
        </authorList>
    </citation>
    <scope>NUCLEOTIDE SEQUENCE [LARGE SCALE GENOMIC DNA]</scope>
    <source>
        <strain evidence="15 16">LMG 28614</strain>
    </source>
</reference>
<dbReference type="SMART" id="SM00382">
    <property type="entry name" value="AAA"/>
    <property type="match status" value="1"/>
</dbReference>
<evidence type="ECO:0000313" key="15">
    <source>
        <dbReference type="EMBL" id="CAB3805626.1"/>
    </source>
</evidence>
<evidence type="ECO:0000256" key="9">
    <source>
        <dbReference type="ARBA" id="ARBA00022989"/>
    </source>
</evidence>
<dbReference type="InterPro" id="IPR027417">
    <property type="entry name" value="P-loop_NTPase"/>
</dbReference>
<evidence type="ECO:0000256" key="10">
    <source>
        <dbReference type="ARBA" id="ARBA00023055"/>
    </source>
</evidence>
<dbReference type="FunFam" id="3.40.50.300:FF:000221">
    <property type="entry name" value="Multidrug ABC transporter ATP-binding protein"/>
    <property type="match status" value="1"/>
</dbReference>
<evidence type="ECO:0000259" key="14">
    <source>
        <dbReference type="PROSITE" id="PS50929"/>
    </source>
</evidence>
<dbReference type="GO" id="GO:0016887">
    <property type="term" value="F:ATP hydrolysis activity"/>
    <property type="evidence" value="ECO:0007669"/>
    <property type="project" value="InterPro"/>
</dbReference>
<keyword evidence="4" id="KW-0997">Cell inner membrane</keyword>
<keyword evidence="5 12" id="KW-0812">Transmembrane</keyword>
<evidence type="ECO:0000256" key="4">
    <source>
        <dbReference type="ARBA" id="ARBA00022519"/>
    </source>
</evidence>
<evidence type="ECO:0000256" key="1">
    <source>
        <dbReference type="ARBA" id="ARBA00004651"/>
    </source>
</evidence>
<dbReference type="Proteomes" id="UP000494365">
    <property type="component" value="Unassembled WGS sequence"/>
</dbReference>
<dbReference type="PROSITE" id="PS00211">
    <property type="entry name" value="ABC_TRANSPORTER_1"/>
    <property type="match status" value="1"/>
</dbReference>
<evidence type="ECO:0000256" key="2">
    <source>
        <dbReference type="ARBA" id="ARBA00022448"/>
    </source>
</evidence>
<dbReference type="InterPro" id="IPR003439">
    <property type="entry name" value="ABC_transporter-like_ATP-bd"/>
</dbReference>